<evidence type="ECO:0000256" key="3">
    <source>
        <dbReference type="ARBA" id="ARBA00022490"/>
    </source>
</evidence>
<dbReference type="InterPro" id="IPR046992">
    <property type="entry name" value="RBD1_RGS14"/>
</dbReference>
<feature type="compositionally biased region" description="Basic residues" evidence="6">
    <location>
        <begin position="272"/>
        <end position="285"/>
    </location>
</feature>
<feature type="compositionally biased region" description="Basic and acidic residues" evidence="6">
    <location>
        <begin position="500"/>
        <end position="531"/>
    </location>
</feature>
<dbReference type="GO" id="GO:0008277">
    <property type="term" value="P:regulation of G protein-coupled receptor signaling pathway"/>
    <property type="evidence" value="ECO:0007669"/>
    <property type="project" value="InterPro"/>
</dbReference>
<dbReference type="PANTHER" id="PTHR45945:SF2">
    <property type="entry name" value="REGULATOR OF G-PROTEIN SIGNALING 14"/>
    <property type="match status" value="1"/>
</dbReference>
<dbReference type="CDD" id="cd17137">
    <property type="entry name" value="RBD1_RGS14"/>
    <property type="match status" value="1"/>
</dbReference>
<gene>
    <name evidence="9" type="primary">rgs14</name>
</gene>
<dbReference type="FunCoup" id="A0A6I8SE17">
    <property type="interactions" value="441"/>
</dbReference>
<dbReference type="InterPro" id="IPR046995">
    <property type="entry name" value="RGS10/12/14-like"/>
</dbReference>
<evidence type="ECO:0000256" key="4">
    <source>
        <dbReference type="ARBA" id="ARBA00022737"/>
    </source>
</evidence>
<keyword evidence="4" id="KW-0677">Repeat</keyword>
<dbReference type="Pfam" id="PF02188">
    <property type="entry name" value="GoLoco"/>
    <property type="match status" value="1"/>
</dbReference>
<keyword evidence="2" id="KW-0343">GTPase activation</keyword>
<dbReference type="InterPro" id="IPR003109">
    <property type="entry name" value="GoLoco_motif"/>
</dbReference>
<dbReference type="PANTHER" id="PTHR45945">
    <property type="entry name" value="REGULATOR OF G-PROTEIN SIGNALING LOCO"/>
    <property type="match status" value="1"/>
</dbReference>
<dbReference type="SUPFAM" id="SSF54236">
    <property type="entry name" value="Ubiquitin-like"/>
    <property type="match status" value="2"/>
</dbReference>
<dbReference type="GO" id="GO:0005096">
    <property type="term" value="F:GTPase activator activity"/>
    <property type="evidence" value="ECO:0007669"/>
    <property type="project" value="UniProtKB-KW"/>
</dbReference>
<dbReference type="GO" id="GO:0001965">
    <property type="term" value="F:G-protein alpha-subunit binding"/>
    <property type="evidence" value="ECO:0007669"/>
    <property type="project" value="InterPro"/>
</dbReference>
<dbReference type="GO" id="GO:0005737">
    <property type="term" value="C:cytoplasm"/>
    <property type="evidence" value="ECO:0007669"/>
    <property type="project" value="UniProtKB-SubCell"/>
</dbReference>
<evidence type="ECO:0000259" key="8">
    <source>
        <dbReference type="PROSITE" id="PS50898"/>
    </source>
</evidence>
<evidence type="ECO:0000313" key="9">
    <source>
        <dbReference type="Ensembl" id="ENSXETP00000091510"/>
    </source>
</evidence>
<dbReference type="Ensembl" id="ENSXETT00000098400">
    <property type="protein sequence ID" value="ENSXETP00000091510"/>
    <property type="gene ID" value="ENSXETG00000031316"/>
</dbReference>
<dbReference type="Gene3D" id="3.10.20.90">
    <property type="entry name" value="Phosphatidylinositol 3-kinase Catalytic Subunit, Chain A, domain 1"/>
    <property type="match status" value="2"/>
</dbReference>
<accession>A0A6I8SE17</accession>
<evidence type="ECO:0000256" key="5">
    <source>
        <dbReference type="ARBA" id="ARBA00053238"/>
    </source>
</evidence>
<dbReference type="InterPro" id="IPR029071">
    <property type="entry name" value="Ubiquitin-like_domsf"/>
</dbReference>
<dbReference type="InterPro" id="IPR003116">
    <property type="entry name" value="RBD_dom"/>
</dbReference>
<sequence>MFSEPERKRSLQFLEFSFWEAKKTRCRLSTLRNKFKTTKSIYINRSLDTREVLAVSDGELNNAIPHGRGSNHSLNSLPSVQIGGLAPEKSVASWAVSFERLLQDPLGVEYFTEFLKKEYSAENIYFWKACEKFQSISNDDSEKLLQESHRIYNEYLSSSSLCPVNIDQQALITEDMLETPSPDLFKAQQLQIFNLMKFDSYARFVKSSLYQECMLAEVEGRPLPNLNFSPTNPVAGCSAHASGAVKKKKLRAGKSLPVGVEGAGIETVADKSHRRSFKKKDRKGHSKEDLDSNGLSSRRESRISLNSNTSLELGLNSTPTSKSENEGASTGNADPEADSKSIKYCCVYLPDGTASLTAVKQGLTIRDMLAGVCEKRGYCLTDVKVFLVGNEQKPLALDQECLVLTEQEVRLENRISFDLQMNPINKSVRIVSKPTKTIGEALLPILKKYGLENHQHIVLTKVGQSHALDHKSSVNEVAGQKLELEVVNFSDSKKVVGPTAEHHTKKDSTKEHREDKDILMTETYNRVKKEPQNVNQVSSEHSHAEAPHGKHKPHAETPHGKHKPHAEVPHGKHKPHAEAPHGKHKPHAEAPHGKHKPHAEAPHGKHKPHAEASHGKHKPHLHKHDIEGLVELLNKVQSSRADDQRGLLCKEDLVLPDFLKVPTDKECNHCCMTSADKSAVITTKVPGCLDLSQASESYCEHNCSTNSLCLEESQANTVNNGKEPEIIISDSTCSHYSSMEKRSSVL</sequence>
<feature type="region of interest" description="Disordered" evidence="6">
    <location>
        <begin position="270"/>
        <end position="337"/>
    </location>
</feature>
<feature type="domain" description="RBD" evidence="8">
    <location>
        <begin position="343"/>
        <end position="414"/>
    </location>
</feature>
<dbReference type="SMART" id="SM00455">
    <property type="entry name" value="RBD"/>
    <property type="match status" value="2"/>
</dbReference>
<evidence type="ECO:0000256" key="1">
    <source>
        <dbReference type="ARBA" id="ARBA00004496"/>
    </source>
</evidence>
<dbReference type="PROSITE" id="PS50898">
    <property type="entry name" value="RBD"/>
    <property type="match status" value="2"/>
</dbReference>
<dbReference type="PRINTS" id="PR01301">
    <property type="entry name" value="RGSPROTEIN"/>
</dbReference>
<dbReference type="PROSITE" id="PS50132">
    <property type="entry name" value="RGS"/>
    <property type="match status" value="1"/>
</dbReference>
<dbReference type="SMART" id="SM00315">
    <property type="entry name" value="RGS"/>
    <property type="match status" value="1"/>
</dbReference>
<comment type="function">
    <text evidence="5">Regulates G protein-coupled receptor signaling cascades, including signaling downstream of the N-formylpeptide chemoattractant receptors and leukotriene receptors. Inhibits B cell chemotaxis. Inhibits signal transduction by increasing the GTPase activity of G protein alpha subunits, thereby driving them into their inactive GDP-bound form.</text>
</comment>
<feature type="compositionally biased region" description="Polar residues" evidence="6">
    <location>
        <begin position="303"/>
        <end position="332"/>
    </location>
</feature>
<dbReference type="Pfam" id="PF00615">
    <property type="entry name" value="RGS"/>
    <property type="match status" value="1"/>
</dbReference>
<dbReference type="InterPro" id="IPR037881">
    <property type="entry name" value="RGS14_RGS"/>
</dbReference>
<protein>
    <submittedName>
        <fullName evidence="9">Regulator of G-protein signaling 14</fullName>
    </submittedName>
</protein>
<dbReference type="AlphaFoldDB" id="A0A6I8SE17"/>
<feature type="domain" description="RGS" evidence="7">
    <location>
        <begin position="97"/>
        <end position="214"/>
    </location>
</feature>
<dbReference type="Bgee" id="ENSXETG00000031316">
    <property type="expression patterns" value="Expressed in liver and 3 other cell types or tissues"/>
</dbReference>
<dbReference type="InParanoid" id="A0A6I8SE17"/>
<dbReference type="InterPro" id="IPR044926">
    <property type="entry name" value="RGS_subdomain_2"/>
</dbReference>
<feature type="region of interest" description="Disordered" evidence="6">
    <location>
        <begin position="495"/>
        <end position="622"/>
    </location>
</feature>
<dbReference type="GeneTree" id="ENSGT00940000161364"/>
<evidence type="ECO:0000256" key="2">
    <source>
        <dbReference type="ARBA" id="ARBA00022468"/>
    </source>
</evidence>
<dbReference type="InterPro" id="IPR024066">
    <property type="entry name" value="RGS_subdom1/3"/>
</dbReference>
<feature type="domain" description="RBD" evidence="8">
    <location>
        <begin position="416"/>
        <end position="487"/>
    </location>
</feature>
<evidence type="ECO:0000256" key="6">
    <source>
        <dbReference type="SAM" id="MobiDB-lite"/>
    </source>
</evidence>
<reference evidence="9" key="2">
    <citation type="submission" date="2020-05" db="UniProtKB">
        <authorList>
            <consortium name="Ensembl"/>
        </authorList>
    </citation>
    <scope>IDENTIFICATION</scope>
</reference>
<dbReference type="Gene3D" id="1.10.196.10">
    <property type="match status" value="1"/>
</dbReference>
<feature type="compositionally biased region" description="Basic and acidic residues" evidence="6">
    <location>
        <begin position="540"/>
        <end position="614"/>
    </location>
</feature>
<dbReference type="Pfam" id="PF02196">
    <property type="entry name" value="RBD"/>
    <property type="match status" value="1"/>
</dbReference>
<reference evidence="9" key="1">
    <citation type="journal article" date="2010" name="Science">
        <title>The genome of the Western clawed frog Xenopus tropicalis.</title>
        <authorList>
            <person name="Hellsten U."/>
            <person name="Harland R.M."/>
            <person name="Gilchrist M.J."/>
            <person name="Hendrix D."/>
            <person name="Jurka J."/>
            <person name="Kapitonov V."/>
            <person name="Ovcharenko I."/>
            <person name="Putnam N.H."/>
            <person name="Shu S."/>
            <person name="Taher L."/>
            <person name="Blitz I.L."/>
            <person name="Blumberg B."/>
            <person name="Dichmann D.S."/>
            <person name="Dubchak I."/>
            <person name="Amaya E."/>
            <person name="Detter J.C."/>
            <person name="Fletcher R."/>
            <person name="Gerhard D.S."/>
            <person name="Goodstein D."/>
            <person name="Graves T."/>
            <person name="Grigoriev I.V."/>
            <person name="Grimwood J."/>
            <person name="Kawashima T."/>
            <person name="Lindquist E."/>
            <person name="Lucas S.M."/>
            <person name="Mead P.E."/>
            <person name="Mitros T."/>
            <person name="Ogino H."/>
            <person name="Ohta Y."/>
            <person name="Poliakov A.V."/>
            <person name="Pollet N."/>
            <person name="Robert J."/>
            <person name="Salamov A."/>
            <person name="Sater A.K."/>
            <person name="Schmutz J."/>
            <person name="Terry A."/>
            <person name="Vize P.D."/>
            <person name="Warren W.C."/>
            <person name="Wells D."/>
            <person name="Wills A."/>
            <person name="Wilson R.K."/>
            <person name="Zimmerman L.B."/>
            <person name="Zorn A.M."/>
            <person name="Grainger R."/>
            <person name="Grammer T."/>
            <person name="Khokha M.K."/>
            <person name="Richardson P.M."/>
            <person name="Rokhsar D.S."/>
        </authorList>
    </citation>
    <scope>NUCLEOTIDE SEQUENCE [LARGE SCALE GENOMIC DNA]</scope>
    <source>
        <strain evidence="9">Nigerian</strain>
    </source>
</reference>
<dbReference type="SUPFAM" id="SSF48097">
    <property type="entry name" value="Regulator of G-protein signaling, RGS"/>
    <property type="match status" value="1"/>
</dbReference>
<dbReference type="InterPro" id="IPR016137">
    <property type="entry name" value="RGS"/>
</dbReference>
<dbReference type="Gene3D" id="1.10.167.10">
    <property type="entry name" value="Regulator of G-protein Signalling 4, domain 2"/>
    <property type="match status" value="1"/>
</dbReference>
<keyword evidence="3" id="KW-0963">Cytoplasm</keyword>
<organism evidence="9">
    <name type="scientific">Xenopus tropicalis</name>
    <name type="common">Western clawed frog</name>
    <name type="synonym">Silurana tropicalis</name>
    <dbReference type="NCBI Taxonomy" id="8364"/>
    <lineage>
        <taxon>Eukaryota</taxon>
        <taxon>Metazoa</taxon>
        <taxon>Chordata</taxon>
        <taxon>Craniata</taxon>
        <taxon>Vertebrata</taxon>
        <taxon>Euteleostomi</taxon>
        <taxon>Amphibia</taxon>
        <taxon>Batrachia</taxon>
        <taxon>Anura</taxon>
        <taxon>Pipoidea</taxon>
        <taxon>Pipidae</taxon>
        <taxon>Xenopodinae</taxon>
        <taxon>Xenopus</taxon>
        <taxon>Silurana</taxon>
    </lineage>
</organism>
<name>A0A6I8SE17_XENTR</name>
<dbReference type="GO" id="GO:0008017">
    <property type="term" value="F:microtubule binding"/>
    <property type="evidence" value="ECO:0007669"/>
    <property type="project" value="InterPro"/>
</dbReference>
<comment type="subcellular location">
    <subcellularLocation>
        <location evidence="1">Cytoplasm</location>
    </subcellularLocation>
</comment>
<dbReference type="SMART" id="SM00390">
    <property type="entry name" value="GoLoco"/>
    <property type="match status" value="1"/>
</dbReference>
<dbReference type="FunFam" id="1.10.167.10:FF:000001">
    <property type="entry name" value="Putative regulator of g-protein signaling 12"/>
    <property type="match status" value="1"/>
</dbReference>
<proteinExistence type="predicted"/>
<dbReference type="GO" id="GO:0007165">
    <property type="term" value="P:signal transduction"/>
    <property type="evidence" value="ECO:0007669"/>
    <property type="project" value="InterPro"/>
</dbReference>
<evidence type="ECO:0000259" key="7">
    <source>
        <dbReference type="PROSITE" id="PS50132"/>
    </source>
</evidence>
<dbReference type="CDD" id="cd08743">
    <property type="entry name" value="RGS_RGS14"/>
    <property type="match status" value="1"/>
</dbReference>
<dbReference type="PROSITE" id="PS50877">
    <property type="entry name" value="GOLOCO"/>
    <property type="match status" value="1"/>
</dbReference>
<dbReference type="InterPro" id="IPR036305">
    <property type="entry name" value="RGS_sf"/>
</dbReference>